<feature type="transmembrane region" description="Helical" evidence="7">
    <location>
        <begin position="248"/>
        <end position="270"/>
    </location>
</feature>
<keyword evidence="4 7" id="KW-0812">Transmembrane</keyword>
<reference evidence="9 10" key="1">
    <citation type="submission" date="2016-10" db="EMBL/GenBank/DDBJ databases">
        <authorList>
            <person name="de Groot N.N."/>
        </authorList>
    </citation>
    <scope>NUCLEOTIDE SEQUENCE [LARGE SCALE GENOMIC DNA]</scope>
    <source>
        <strain evidence="9 10">DSM 43794</strain>
    </source>
</reference>
<feature type="transmembrane region" description="Helical" evidence="7">
    <location>
        <begin position="133"/>
        <end position="157"/>
    </location>
</feature>
<feature type="domain" description="ABC transmembrane type-1" evidence="8">
    <location>
        <begin position="82"/>
        <end position="271"/>
    </location>
</feature>
<sequence length="280" mass="28689">MTAGLSAAPPTPRPAVLPRLVTLSGWAVLVAVAVIVIAPGLVATHAPEATDLSATFQPPSVEHLFGTDELGRDVFSRVIYGTRLSLAVAVGATALGVAGGALIGLVAACAGRWVDAVLMRVVDVMLAFPELLLALLVVAVLGGGSMNVAVAIGIAAIPNYARLVRGQAVSVLRSEYVESARVLGVRPWRYLLWHVLPNVSGPVVVLASIGVGGAVIAGAGLSLLGLGARPPEVDWGSMVADGKELLGTAWWISVFPGLMIVIVVVTVTVLGRAWQAAAVR</sequence>
<feature type="transmembrane region" description="Helical" evidence="7">
    <location>
        <begin position="86"/>
        <end position="113"/>
    </location>
</feature>
<accession>A0A1H1I7A1</accession>
<keyword evidence="2 7" id="KW-0813">Transport</keyword>
<dbReference type="AlphaFoldDB" id="A0A1H1I7A1"/>
<evidence type="ECO:0000256" key="2">
    <source>
        <dbReference type="ARBA" id="ARBA00022448"/>
    </source>
</evidence>
<keyword evidence="5 7" id="KW-1133">Transmembrane helix</keyword>
<evidence type="ECO:0000256" key="6">
    <source>
        <dbReference type="ARBA" id="ARBA00023136"/>
    </source>
</evidence>
<dbReference type="PROSITE" id="PS50928">
    <property type="entry name" value="ABC_TM1"/>
    <property type="match status" value="1"/>
</dbReference>
<name>A0A1H1I7A1_9ACTN</name>
<dbReference type="PANTHER" id="PTHR43386">
    <property type="entry name" value="OLIGOPEPTIDE TRANSPORT SYSTEM PERMEASE PROTEIN APPC"/>
    <property type="match status" value="1"/>
</dbReference>
<dbReference type="InterPro" id="IPR050366">
    <property type="entry name" value="BP-dependent_transpt_permease"/>
</dbReference>
<comment type="subcellular location">
    <subcellularLocation>
        <location evidence="1 7">Cell membrane</location>
        <topology evidence="1 7">Multi-pass membrane protein</topology>
    </subcellularLocation>
</comment>
<dbReference type="CDD" id="cd06261">
    <property type="entry name" value="TM_PBP2"/>
    <property type="match status" value="1"/>
</dbReference>
<dbReference type="InterPro" id="IPR035906">
    <property type="entry name" value="MetI-like_sf"/>
</dbReference>
<organism evidence="9 10">
    <name type="scientific">Thermostaphylospora chromogena</name>
    <dbReference type="NCBI Taxonomy" id="35622"/>
    <lineage>
        <taxon>Bacteria</taxon>
        <taxon>Bacillati</taxon>
        <taxon>Actinomycetota</taxon>
        <taxon>Actinomycetes</taxon>
        <taxon>Streptosporangiales</taxon>
        <taxon>Thermomonosporaceae</taxon>
        <taxon>Thermostaphylospora</taxon>
    </lineage>
</organism>
<evidence type="ECO:0000256" key="4">
    <source>
        <dbReference type="ARBA" id="ARBA00022692"/>
    </source>
</evidence>
<dbReference type="SUPFAM" id="SSF161098">
    <property type="entry name" value="MetI-like"/>
    <property type="match status" value="1"/>
</dbReference>
<feature type="transmembrane region" description="Helical" evidence="7">
    <location>
        <begin position="20"/>
        <end position="43"/>
    </location>
</feature>
<comment type="similarity">
    <text evidence="7">Belongs to the binding-protein-dependent transport system permease family.</text>
</comment>
<dbReference type="EMBL" id="FNKK01000002">
    <property type="protein sequence ID" value="SDR33624.1"/>
    <property type="molecule type" value="Genomic_DNA"/>
</dbReference>
<dbReference type="GO" id="GO:0055085">
    <property type="term" value="P:transmembrane transport"/>
    <property type="evidence" value="ECO:0007669"/>
    <property type="project" value="InterPro"/>
</dbReference>
<evidence type="ECO:0000256" key="1">
    <source>
        <dbReference type="ARBA" id="ARBA00004651"/>
    </source>
</evidence>
<keyword evidence="6 7" id="KW-0472">Membrane</keyword>
<keyword evidence="10" id="KW-1185">Reference proteome</keyword>
<evidence type="ECO:0000313" key="10">
    <source>
        <dbReference type="Proteomes" id="UP000217103"/>
    </source>
</evidence>
<proteinExistence type="inferred from homology"/>
<keyword evidence="3" id="KW-1003">Cell membrane</keyword>
<dbReference type="OrthoDB" id="6637947at2"/>
<dbReference type="PANTHER" id="PTHR43386:SF1">
    <property type="entry name" value="D,D-DIPEPTIDE TRANSPORT SYSTEM PERMEASE PROTEIN DDPC-RELATED"/>
    <property type="match status" value="1"/>
</dbReference>
<protein>
    <submittedName>
        <fullName evidence="9">Peptide/nickel transport system permease protein</fullName>
    </submittedName>
</protein>
<dbReference type="GO" id="GO:0005886">
    <property type="term" value="C:plasma membrane"/>
    <property type="evidence" value="ECO:0007669"/>
    <property type="project" value="UniProtKB-SubCell"/>
</dbReference>
<feature type="transmembrane region" description="Helical" evidence="7">
    <location>
        <begin position="203"/>
        <end position="228"/>
    </location>
</feature>
<dbReference type="Proteomes" id="UP000217103">
    <property type="component" value="Unassembled WGS sequence"/>
</dbReference>
<dbReference type="RefSeq" id="WP_093262917.1">
    <property type="nucleotide sequence ID" value="NZ_FNKK01000002.1"/>
</dbReference>
<evidence type="ECO:0000313" key="9">
    <source>
        <dbReference type="EMBL" id="SDR33624.1"/>
    </source>
</evidence>
<dbReference type="Pfam" id="PF00528">
    <property type="entry name" value="BPD_transp_1"/>
    <property type="match status" value="1"/>
</dbReference>
<dbReference type="InterPro" id="IPR000515">
    <property type="entry name" value="MetI-like"/>
</dbReference>
<dbReference type="Gene3D" id="1.10.3720.10">
    <property type="entry name" value="MetI-like"/>
    <property type="match status" value="1"/>
</dbReference>
<evidence type="ECO:0000259" key="8">
    <source>
        <dbReference type="PROSITE" id="PS50928"/>
    </source>
</evidence>
<evidence type="ECO:0000256" key="3">
    <source>
        <dbReference type="ARBA" id="ARBA00022475"/>
    </source>
</evidence>
<evidence type="ECO:0000256" key="7">
    <source>
        <dbReference type="RuleBase" id="RU363032"/>
    </source>
</evidence>
<gene>
    <name evidence="9" type="ORF">SAMN04489764_5307</name>
</gene>
<evidence type="ECO:0000256" key="5">
    <source>
        <dbReference type="ARBA" id="ARBA00022989"/>
    </source>
</evidence>
<dbReference type="STRING" id="35622.SAMN04489764_5307"/>